<sequence length="73" mass="8364">METDLLLLKEKYQDVDKSMKAQDVMFKQFLFLMLDDILKVIGEMNVGAGGRTLDADLKSNFERFRTQMSNAIG</sequence>
<dbReference type="Proteomes" id="UP000681720">
    <property type="component" value="Unassembled WGS sequence"/>
</dbReference>
<comment type="caution">
    <text evidence="2">The sequence shown here is derived from an EMBL/GenBank/DDBJ whole genome shotgun (WGS) entry which is preliminary data.</text>
</comment>
<evidence type="ECO:0000313" key="2">
    <source>
        <dbReference type="EMBL" id="CAF5224805.1"/>
    </source>
</evidence>
<proteinExistence type="predicted"/>
<reference evidence="2" key="1">
    <citation type="submission" date="2021-02" db="EMBL/GenBank/DDBJ databases">
        <authorList>
            <person name="Nowell W R."/>
        </authorList>
    </citation>
    <scope>NUCLEOTIDE SEQUENCE</scope>
</reference>
<evidence type="ECO:0000313" key="4">
    <source>
        <dbReference type="Proteomes" id="UP000681720"/>
    </source>
</evidence>
<evidence type="ECO:0000313" key="3">
    <source>
        <dbReference type="EMBL" id="CAF5227179.1"/>
    </source>
</evidence>
<accession>A0A8S3K3V8</accession>
<dbReference type="Proteomes" id="UP000681967">
    <property type="component" value="Unassembled WGS sequence"/>
</dbReference>
<protein>
    <submittedName>
        <fullName evidence="2">Uncharacterized protein</fullName>
    </submittedName>
</protein>
<name>A0A8S3K3V8_9BILA</name>
<dbReference type="EMBL" id="CAJOBH010267772">
    <property type="protein sequence ID" value="CAF5162337.1"/>
    <property type="molecule type" value="Genomic_DNA"/>
</dbReference>
<gene>
    <name evidence="1" type="ORF">BYL167_LOCUS74965</name>
    <name evidence="2" type="ORF">GIL414_LOCUS86290</name>
    <name evidence="3" type="ORF">SMN809_LOCUS85136</name>
</gene>
<dbReference type="Proteomes" id="UP000676336">
    <property type="component" value="Unassembled WGS sequence"/>
</dbReference>
<evidence type="ECO:0000313" key="1">
    <source>
        <dbReference type="EMBL" id="CAF5162337.1"/>
    </source>
</evidence>
<dbReference type="AlphaFoldDB" id="A0A8S3K3V8"/>
<organism evidence="2 4">
    <name type="scientific">Rotaria magnacalcarata</name>
    <dbReference type="NCBI Taxonomy" id="392030"/>
    <lineage>
        <taxon>Eukaryota</taxon>
        <taxon>Metazoa</taxon>
        <taxon>Spiralia</taxon>
        <taxon>Gnathifera</taxon>
        <taxon>Rotifera</taxon>
        <taxon>Eurotatoria</taxon>
        <taxon>Bdelloidea</taxon>
        <taxon>Philodinida</taxon>
        <taxon>Philodinidae</taxon>
        <taxon>Rotaria</taxon>
    </lineage>
</organism>
<dbReference type="EMBL" id="CAJOBJ010374157">
    <property type="protein sequence ID" value="CAF5224805.1"/>
    <property type="molecule type" value="Genomic_DNA"/>
</dbReference>
<feature type="non-terminal residue" evidence="2">
    <location>
        <position position="73"/>
    </location>
</feature>
<dbReference type="EMBL" id="CAJOBI010363309">
    <property type="protein sequence ID" value="CAF5227179.1"/>
    <property type="molecule type" value="Genomic_DNA"/>
</dbReference>